<dbReference type="NCBIfam" id="TIGR00093">
    <property type="entry name" value="pseudouridine synthase"/>
    <property type="match status" value="1"/>
</dbReference>
<dbReference type="InterPro" id="IPR020094">
    <property type="entry name" value="TruA/RsuA/RluB/E/F_N"/>
</dbReference>
<dbReference type="EC" id="5.4.99.-" evidence="5"/>
<dbReference type="InterPro" id="IPR036986">
    <property type="entry name" value="S4_RNA-bd_sf"/>
</dbReference>
<evidence type="ECO:0000256" key="5">
    <source>
        <dbReference type="RuleBase" id="RU003887"/>
    </source>
</evidence>
<dbReference type="FunFam" id="3.10.290.10:FF:000003">
    <property type="entry name" value="Pseudouridine synthase"/>
    <property type="match status" value="1"/>
</dbReference>
<keyword evidence="3 5" id="KW-0413">Isomerase</keyword>
<dbReference type="InterPro" id="IPR020103">
    <property type="entry name" value="PsdUridine_synth_cat_dom_sf"/>
</dbReference>
<dbReference type="Pfam" id="PF00849">
    <property type="entry name" value="PseudoU_synth_2"/>
    <property type="match status" value="1"/>
</dbReference>
<dbReference type="PANTHER" id="PTHR47683">
    <property type="entry name" value="PSEUDOURIDINE SYNTHASE FAMILY PROTEIN-RELATED"/>
    <property type="match status" value="1"/>
</dbReference>
<protein>
    <recommendedName>
        <fullName evidence="5">Pseudouridine synthase</fullName>
        <ecNumber evidence="5">5.4.99.-</ecNumber>
    </recommendedName>
</protein>
<dbReference type="PROSITE" id="PS01149">
    <property type="entry name" value="PSI_RSU"/>
    <property type="match status" value="1"/>
</dbReference>
<dbReference type="PROSITE" id="PS50889">
    <property type="entry name" value="S4"/>
    <property type="match status" value="1"/>
</dbReference>
<dbReference type="GO" id="GO:0000455">
    <property type="term" value="P:enzyme-directed rRNA pseudouridine synthesis"/>
    <property type="evidence" value="ECO:0007669"/>
    <property type="project" value="UniProtKB-ARBA"/>
</dbReference>
<dbReference type="SMART" id="SM00363">
    <property type="entry name" value="S4"/>
    <property type="match status" value="1"/>
</dbReference>
<dbReference type="SUPFAM" id="SSF55174">
    <property type="entry name" value="Alpha-L RNA-binding motif"/>
    <property type="match status" value="1"/>
</dbReference>
<accession>A0A7W7VJV0</accession>
<dbReference type="Proteomes" id="UP000520767">
    <property type="component" value="Unassembled WGS sequence"/>
</dbReference>
<dbReference type="Gene3D" id="3.30.70.1560">
    <property type="entry name" value="Alpha-L RNA-binding motif"/>
    <property type="match status" value="1"/>
</dbReference>
<dbReference type="InterPro" id="IPR002942">
    <property type="entry name" value="S4_RNA-bd"/>
</dbReference>
<dbReference type="RefSeq" id="WP_184816655.1">
    <property type="nucleotide sequence ID" value="NZ_JACHJQ010000015.1"/>
</dbReference>
<dbReference type="AlphaFoldDB" id="A0A7W7VJV0"/>
<dbReference type="CDD" id="cd00165">
    <property type="entry name" value="S4"/>
    <property type="match status" value="1"/>
</dbReference>
<evidence type="ECO:0000256" key="2">
    <source>
        <dbReference type="ARBA" id="ARBA00008348"/>
    </source>
</evidence>
<evidence type="ECO:0000259" key="6">
    <source>
        <dbReference type="SMART" id="SM00363"/>
    </source>
</evidence>
<proteinExistence type="inferred from homology"/>
<dbReference type="CDD" id="cd02870">
    <property type="entry name" value="PseudoU_synth_RsuA_like"/>
    <property type="match status" value="1"/>
</dbReference>
<evidence type="ECO:0000256" key="4">
    <source>
        <dbReference type="PROSITE-ProRule" id="PRU00182"/>
    </source>
</evidence>
<keyword evidence="4" id="KW-0694">RNA-binding</keyword>
<dbReference type="InterPro" id="IPR042092">
    <property type="entry name" value="PsdUridine_s_RsuA/RluB/E/F_cat"/>
</dbReference>
<dbReference type="Pfam" id="PF01479">
    <property type="entry name" value="S4"/>
    <property type="match status" value="1"/>
</dbReference>
<organism evidence="7 8">
    <name type="scientific">Actinophytocola algeriensis</name>
    <dbReference type="NCBI Taxonomy" id="1768010"/>
    <lineage>
        <taxon>Bacteria</taxon>
        <taxon>Bacillati</taxon>
        <taxon>Actinomycetota</taxon>
        <taxon>Actinomycetes</taxon>
        <taxon>Pseudonocardiales</taxon>
        <taxon>Pseudonocardiaceae</taxon>
    </lineage>
</organism>
<dbReference type="InterPro" id="IPR006145">
    <property type="entry name" value="PsdUridine_synth_RsuA/RluA"/>
</dbReference>
<dbReference type="GO" id="GO:0003723">
    <property type="term" value="F:RNA binding"/>
    <property type="evidence" value="ECO:0007669"/>
    <property type="project" value="UniProtKB-KW"/>
</dbReference>
<dbReference type="InterPro" id="IPR050343">
    <property type="entry name" value="RsuA_PseudoU_synthase"/>
</dbReference>
<comment type="caution">
    <text evidence="7">The sequence shown here is derived from an EMBL/GenBank/DDBJ whole genome shotgun (WGS) entry which is preliminary data.</text>
</comment>
<dbReference type="Gene3D" id="3.10.290.10">
    <property type="entry name" value="RNA-binding S4 domain"/>
    <property type="match status" value="1"/>
</dbReference>
<dbReference type="InterPro" id="IPR018496">
    <property type="entry name" value="PsdUridine_synth_RsuA/RluB_CS"/>
</dbReference>
<comment type="similarity">
    <text evidence="2 5">Belongs to the pseudouridine synthase RsuA family.</text>
</comment>
<dbReference type="SUPFAM" id="SSF55120">
    <property type="entry name" value="Pseudouridine synthase"/>
    <property type="match status" value="1"/>
</dbReference>
<evidence type="ECO:0000313" key="8">
    <source>
        <dbReference type="Proteomes" id="UP000520767"/>
    </source>
</evidence>
<dbReference type="GO" id="GO:0120159">
    <property type="term" value="F:rRNA pseudouridine synthase activity"/>
    <property type="evidence" value="ECO:0007669"/>
    <property type="project" value="UniProtKB-ARBA"/>
</dbReference>
<gene>
    <name evidence="7" type="ORF">FHR82_008946</name>
</gene>
<dbReference type="PANTHER" id="PTHR47683:SF2">
    <property type="entry name" value="RNA-BINDING S4 DOMAIN-CONTAINING PROTEIN"/>
    <property type="match status" value="1"/>
</dbReference>
<dbReference type="Gene3D" id="3.30.70.580">
    <property type="entry name" value="Pseudouridine synthase I, catalytic domain, N-terminal subdomain"/>
    <property type="match status" value="1"/>
</dbReference>
<sequence length="245" mass="27088">MNSDQDGVRLQKVLSRAGVASRRAAEDLIAQGRVKVDGAVVTEFGRRVDPDKAVIHVDDVRVVVREGLVYLAFNKPRGVHTTMSDDRGRPCVGDYIRGRDERLFHVGRLDADTEGLLLLTNDGDLAHRLMHPSFDVSKTYLAEVPGPVPRTIGRRLREGIELDDGPVRVDAFRVVDTSGGRAMVEVELHEGRNHIVRRLLAAVDLPVRTLVRTQIGDVHLGNQRSGSLRVLTRQEVGSLFADVDL</sequence>
<evidence type="ECO:0000256" key="3">
    <source>
        <dbReference type="ARBA" id="ARBA00023235"/>
    </source>
</evidence>
<dbReference type="InterPro" id="IPR000748">
    <property type="entry name" value="PsdUridine_synth_RsuA/RluB/E/F"/>
</dbReference>
<dbReference type="EMBL" id="JACHJQ010000015">
    <property type="protein sequence ID" value="MBB4912674.1"/>
    <property type="molecule type" value="Genomic_DNA"/>
</dbReference>
<name>A0A7W7VJV0_9PSEU</name>
<reference evidence="7 8" key="1">
    <citation type="submission" date="2020-08" db="EMBL/GenBank/DDBJ databases">
        <title>Genomic Encyclopedia of Type Strains, Phase III (KMG-III): the genomes of soil and plant-associated and newly described type strains.</title>
        <authorList>
            <person name="Whitman W."/>
        </authorList>
    </citation>
    <scope>NUCLEOTIDE SEQUENCE [LARGE SCALE GENOMIC DNA]</scope>
    <source>
        <strain evidence="7 8">CECT 8960</strain>
    </source>
</reference>
<evidence type="ECO:0000313" key="7">
    <source>
        <dbReference type="EMBL" id="MBB4912674.1"/>
    </source>
</evidence>
<keyword evidence="8" id="KW-1185">Reference proteome</keyword>
<feature type="domain" description="RNA-binding S4" evidence="6">
    <location>
        <begin position="8"/>
        <end position="68"/>
    </location>
</feature>
<comment type="catalytic activity">
    <reaction evidence="1">
        <text>a uridine in RNA = a pseudouridine in RNA</text>
        <dbReference type="Rhea" id="RHEA:48348"/>
        <dbReference type="Rhea" id="RHEA-COMP:12068"/>
        <dbReference type="Rhea" id="RHEA-COMP:12069"/>
        <dbReference type="ChEBI" id="CHEBI:65314"/>
        <dbReference type="ChEBI" id="CHEBI:65315"/>
    </reaction>
</comment>
<evidence type="ECO:0000256" key="1">
    <source>
        <dbReference type="ARBA" id="ARBA00000073"/>
    </source>
</evidence>